<organism evidence="3">
    <name type="scientific">Verticillium alfalfae (strain VaMs.102 / ATCC MYA-4576 / FGSC 10136)</name>
    <name type="common">Verticillium wilt of alfalfa</name>
    <name type="synonym">Verticillium albo-atrum</name>
    <dbReference type="NCBI Taxonomy" id="526221"/>
    <lineage>
        <taxon>Eukaryota</taxon>
        <taxon>Fungi</taxon>
        <taxon>Dikarya</taxon>
        <taxon>Ascomycota</taxon>
        <taxon>Pezizomycotina</taxon>
        <taxon>Sordariomycetes</taxon>
        <taxon>Hypocreomycetidae</taxon>
        <taxon>Glomerellales</taxon>
        <taxon>Plectosphaerellaceae</taxon>
        <taxon>Verticillium</taxon>
    </lineage>
</organism>
<protein>
    <recommendedName>
        <fullName evidence="4">Alpha/beta hydrolase</fullName>
    </recommendedName>
</protein>
<keyword evidence="1" id="KW-1133">Transmembrane helix</keyword>
<dbReference type="STRING" id="526221.C9SFB5"/>
<reference evidence="3" key="1">
    <citation type="journal article" date="2011" name="PLoS Pathog.">
        <title>Comparative genomics yields insights into niche adaptation of plant vascular wilt pathogens.</title>
        <authorList>
            <person name="Klosterman S.J."/>
            <person name="Subbarao K.V."/>
            <person name="Kang S."/>
            <person name="Veronese P."/>
            <person name="Gold S.E."/>
            <person name="Thomma B.P.H.J."/>
            <person name="Chen Z."/>
            <person name="Henrissat B."/>
            <person name="Lee Y.-H."/>
            <person name="Park J."/>
            <person name="Garcia-Pedrajas M.D."/>
            <person name="Barbara D.J."/>
            <person name="Anchieta A."/>
            <person name="de Jonge R."/>
            <person name="Santhanam P."/>
            <person name="Maruthachalam K."/>
            <person name="Atallah Z."/>
            <person name="Amyotte S.G."/>
            <person name="Paz Z."/>
            <person name="Inderbitzin P."/>
            <person name="Hayes R.J."/>
            <person name="Heiman D.I."/>
            <person name="Young S."/>
            <person name="Zeng Q."/>
            <person name="Engels R."/>
            <person name="Galagan J."/>
            <person name="Cuomo C.A."/>
            <person name="Dobinson K.F."/>
            <person name="Ma L.-J."/>
        </authorList>
    </citation>
    <scope>NUCLEOTIDE SEQUENCE [LARGE SCALE GENOMIC DNA]</scope>
    <source>
        <strain evidence="3">VaMs.102 / ATCC MYA-4576 / FGSC 10136</strain>
    </source>
</reference>
<evidence type="ECO:0000256" key="1">
    <source>
        <dbReference type="SAM" id="Phobius"/>
    </source>
</evidence>
<gene>
    <name evidence="2" type="ORF">VDBG_04010</name>
</gene>
<dbReference type="eggNOG" id="ENOG502S1BG">
    <property type="taxonomic scope" value="Eukaryota"/>
</dbReference>
<dbReference type="KEGG" id="val:VDBG_04010"/>
<dbReference type="GeneID" id="9532672"/>
<dbReference type="EMBL" id="DS985217">
    <property type="protein sequence ID" value="EEY17901.1"/>
    <property type="molecule type" value="Genomic_DNA"/>
</dbReference>
<sequence length="344" mass="37090">MKDHLPSRLLAPVVAVTAVGLTAYLYLRPALIRDPSATKPPAPARSPKWTVLPSLSTLQRDELPYPPDLLPGGRDVDTPYGSLRVYEWGPKRARRCSSSTASGRRASHSARWRGRSPTAAIASCSLTFLGAATPTAHRTCRTMGVSTTPSYTFALASSSLPWSGAGRFPTSSATLSARHRRLTPRPVLDDDVAGESDATGGATFDNALLDLARPELTVARVIRWQLAAHPGFVPAYRSTIRWAPIYGQGQGEWAPLRGILEERRAGRVKNGLRGGRVCFVVGETDPVIVAGELEQDARLMLGEDAVDMRVVKGTGHEVGITRGREVAGIAMRYWQSIQAAQSCS</sequence>
<evidence type="ECO:0008006" key="4">
    <source>
        <dbReference type="Google" id="ProtNLM"/>
    </source>
</evidence>
<dbReference type="HOGENOM" id="CLU_020336_11_1_1"/>
<accession>C9SFB5</accession>
<keyword evidence="1" id="KW-0472">Membrane</keyword>
<evidence type="ECO:0000313" key="2">
    <source>
        <dbReference type="EMBL" id="EEY17901.1"/>
    </source>
</evidence>
<dbReference type="AlphaFoldDB" id="C9SFB5"/>
<keyword evidence="1" id="KW-0812">Transmembrane</keyword>
<name>C9SFB5_VERA1</name>
<dbReference type="RefSeq" id="XP_003006057.1">
    <property type="nucleotide sequence ID" value="XM_003006011.1"/>
</dbReference>
<proteinExistence type="predicted"/>
<dbReference type="Proteomes" id="UP000008698">
    <property type="component" value="Unassembled WGS sequence"/>
</dbReference>
<feature type="transmembrane region" description="Helical" evidence="1">
    <location>
        <begin position="9"/>
        <end position="27"/>
    </location>
</feature>
<evidence type="ECO:0000313" key="3">
    <source>
        <dbReference type="Proteomes" id="UP000008698"/>
    </source>
</evidence>
<keyword evidence="3" id="KW-1185">Reference proteome</keyword>
<dbReference type="OrthoDB" id="408373at2759"/>